<reference evidence="2" key="2">
    <citation type="submission" date="2021-04" db="EMBL/GenBank/DDBJ databases">
        <authorList>
            <person name="Gilroy R."/>
        </authorList>
    </citation>
    <scope>NUCLEOTIDE SEQUENCE</scope>
    <source>
        <strain evidence="2">2189</strain>
    </source>
</reference>
<name>A0A9D2AV79_9FIRM</name>
<evidence type="ECO:0000256" key="1">
    <source>
        <dbReference type="SAM" id="MobiDB-lite"/>
    </source>
</evidence>
<protein>
    <submittedName>
        <fullName evidence="2">Uncharacterized protein</fullName>
    </submittedName>
</protein>
<evidence type="ECO:0000313" key="3">
    <source>
        <dbReference type="Proteomes" id="UP000886847"/>
    </source>
</evidence>
<gene>
    <name evidence="2" type="ORF">H9851_03615</name>
</gene>
<accession>A0A9D2AV79</accession>
<feature type="compositionally biased region" description="Polar residues" evidence="1">
    <location>
        <begin position="1"/>
        <end position="10"/>
    </location>
</feature>
<evidence type="ECO:0000313" key="2">
    <source>
        <dbReference type="EMBL" id="HIX50351.1"/>
    </source>
</evidence>
<sequence length="53" mass="5670">MGAGKSSQKVAGQGEREEGWEGKQKKWQQKGRGKTAAPFGVIVSGVRCHLLST</sequence>
<organism evidence="2 3">
    <name type="scientific">Candidatus Borkfalkia faecavium</name>
    <dbReference type="NCBI Taxonomy" id="2838508"/>
    <lineage>
        <taxon>Bacteria</taxon>
        <taxon>Bacillati</taxon>
        <taxon>Bacillota</taxon>
        <taxon>Clostridia</taxon>
        <taxon>Christensenellales</taxon>
        <taxon>Christensenellaceae</taxon>
        <taxon>Candidatus Borkfalkia</taxon>
    </lineage>
</organism>
<proteinExistence type="predicted"/>
<dbReference type="Proteomes" id="UP000886847">
    <property type="component" value="Unassembled WGS sequence"/>
</dbReference>
<feature type="region of interest" description="Disordered" evidence="1">
    <location>
        <begin position="1"/>
        <end position="35"/>
    </location>
</feature>
<reference evidence="2" key="1">
    <citation type="journal article" date="2021" name="PeerJ">
        <title>Extensive microbial diversity within the chicken gut microbiome revealed by metagenomics and culture.</title>
        <authorList>
            <person name="Gilroy R."/>
            <person name="Ravi A."/>
            <person name="Getino M."/>
            <person name="Pursley I."/>
            <person name="Horton D.L."/>
            <person name="Alikhan N.F."/>
            <person name="Baker D."/>
            <person name="Gharbi K."/>
            <person name="Hall N."/>
            <person name="Watson M."/>
            <person name="Adriaenssens E.M."/>
            <person name="Foster-Nyarko E."/>
            <person name="Jarju S."/>
            <person name="Secka A."/>
            <person name="Antonio M."/>
            <person name="Oren A."/>
            <person name="Chaudhuri R.R."/>
            <person name="La Ragione R."/>
            <person name="Hildebrand F."/>
            <person name="Pallen M.J."/>
        </authorList>
    </citation>
    <scope>NUCLEOTIDE SEQUENCE</scope>
    <source>
        <strain evidence="2">2189</strain>
    </source>
</reference>
<feature type="compositionally biased region" description="Basic and acidic residues" evidence="1">
    <location>
        <begin position="14"/>
        <end position="24"/>
    </location>
</feature>
<dbReference type="AlphaFoldDB" id="A0A9D2AV79"/>
<dbReference type="EMBL" id="DXEW01000019">
    <property type="protein sequence ID" value="HIX50351.1"/>
    <property type="molecule type" value="Genomic_DNA"/>
</dbReference>
<comment type="caution">
    <text evidence="2">The sequence shown here is derived from an EMBL/GenBank/DDBJ whole genome shotgun (WGS) entry which is preliminary data.</text>
</comment>